<dbReference type="OrthoDB" id="1932905at2759"/>
<keyword evidence="1" id="KW-0732">Signal</keyword>
<sequence>CVCVCVCVCVIWALVCCVCVCVCVCSFRLSPLPSASPLSALGAMATEVSGSFEQKDLIERVKSLERSVQEMQRDQKSREEWSSQQLHSLEKQLSLSALASSLLPSSSLPSSPGGSMAVRSPRLAYSSSFKKPDVPTTFQMPLHYPKYTKDDYDSMPEWKLDRLLEEYGLPVLGTLREKRQYAVGVFLWGKSER</sequence>
<name>A0A9D4V5N6_ADICA</name>
<accession>A0A9D4V5N6</accession>
<evidence type="ECO:0000313" key="4">
    <source>
        <dbReference type="Proteomes" id="UP000886520"/>
    </source>
</evidence>
<dbReference type="Proteomes" id="UP000886520">
    <property type="component" value="Chromosome 5"/>
</dbReference>
<gene>
    <name evidence="3" type="ORF">GOP47_0005760</name>
</gene>
<feature type="signal peptide" evidence="1">
    <location>
        <begin position="1"/>
        <end position="17"/>
    </location>
</feature>
<feature type="non-terminal residue" evidence="3">
    <location>
        <position position="1"/>
    </location>
</feature>
<organism evidence="3 4">
    <name type="scientific">Adiantum capillus-veneris</name>
    <name type="common">Maidenhair fern</name>
    <dbReference type="NCBI Taxonomy" id="13818"/>
    <lineage>
        <taxon>Eukaryota</taxon>
        <taxon>Viridiplantae</taxon>
        <taxon>Streptophyta</taxon>
        <taxon>Embryophyta</taxon>
        <taxon>Tracheophyta</taxon>
        <taxon>Polypodiopsida</taxon>
        <taxon>Polypodiidae</taxon>
        <taxon>Polypodiales</taxon>
        <taxon>Pteridineae</taxon>
        <taxon>Pteridaceae</taxon>
        <taxon>Vittarioideae</taxon>
        <taxon>Adiantum</taxon>
    </lineage>
</organism>
<dbReference type="EMBL" id="JABFUD020000005">
    <property type="protein sequence ID" value="KAI5080281.1"/>
    <property type="molecule type" value="Genomic_DNA"/>
</dbReference>
<evidence type="ECO:0000313" key="3">
    <source>
        <dbReference type="EMBL" id="KAI5080281.1"/>
    </source>
</evidence>
<dbReference type="AlphaFoldDB" id="A0A9D4V5N6"/>
<protein>
    <recommendedName>
        <fullName evidence="2">DUF7722 domain-containing protein</fullName>
    </recommendedName>
</protein>
<proteinExistence type="predicted"/>
<keyword evidence="4" id="KW-1185">Reference proteome</keyword>
<reference evidence="3 4" key="1">
    <citation type="submission" date="2021-01" db="EMBL/GenBank/DDBJ databases">
        <title>Adiantum capillus-veneris genome.</title>
        <authorList>
            <person name="Fang Y."/>
            <person name="Liao Q."/>
        </authorList>
    </citation>
    <scope>NUCLEOTIDE SEQUENCE [LARGE SCALE GENOMIC DNA]</scope>
    <source>
        <strain evidence="3">H3</strain>
        <tissue evidence="3">Leaf</tissue>
    </source>
</reference>
<feature type="chain" id="PRO_5039151516" description="DUF7722 domain-containing protein" evidence="1">
    <location>
        <begin position="18"/>
        <end position="193"/>
    </location>
</feature>
<dbReference type="Pfam" id="PF24847">
    <property type="entry name" value="DUF7722"/>
    <property type="match status" value="1"/>
</dbReference>
<dbReference type="InterPro" id="IPR056139">
    <property type="entry name" value="DUF7722"/>
</dbReference>
<evidence type="ECO:0000259" key="2">
    <source>
        <dbReference type="Pfam" id="PF24847"/>
    </source>
</evidence>
<evidence type="ECO:0000256" key="1">
    <source>
        <dbReference type="SAM" id="SignalP"/>
    </source>
</evidence>
<feature type="domain" description="DUF7722" evidence="2">
    <location>
        <begin position="144"/>
        <end position="188"/>
    </location>
</feature>
<comment type="caution">
    <text evidence="3">The sequence shown here is derived from an EMBL/GenBank/DDBJ whole genome shotgun (WGS) entry which is preliminary data.</text>
</comment>
<dbReference type="PANTHER" id="PTHR33513">
    <property type="entry name" value="OS06G0523300 PROTEIN"/>
    <property type="match status" value="1"/>
</dbReference>